<feature type="compositionally biased region" description="Polar residues" evidence="1">
    <location>
        <begin position="103"/>
        <end position="113"/>
    </location>
</feature>
<dbReference type="AlphaFoldDB" id="A0A5J9THW5"/>
<comment type="caution">
    <text evidence="2">The sequence shown here is derived from an EMBL/GenBank/DDBJ whole genome shotgun (WGS) entry which is preliminary data.</text>
</comment>
<feature type="compositionally biased region" description="Polar residues" evidence="1">
    <location>
        <begin position="146"/>
        <end position="155"/>
    </location>
</feature>
<protein>
    <submittedName>
        <fullName evidence="2">Uncharacterized protein</fullName>
    </submittedName>
</protein>
<name>A0A5J9THW5_9POAL</name>
<proteinExistence type="predicted"/>
<reference evidence="2 3" key="1">
    <citation type="journal article" date="2019" name="Sci. Rep.">
        <title>A high-quality genome of Eragrostis curvula grass provides insights into Poaceae evolution and supports new strategies to enhance forage quality.</title>
        <authorList>
            <person name="Carballo J."/>
            <person name="Santos B.A.C.M."/>
            <person name="Zappacosta D."/>
            <person name="Garbus I."/>
            <person name="Selva J.P."/>
            <person name="Gallo C.A."/>
            <person name="Diaz A."/>
            <person name="Albertini E."/>
            <person name="Caccamo M."/>
            <person name="Echenique V."/>
        </authorList>
    </citation>
    <scope>NUCLEOTIDE SEQUENCE [LARGE SCALE GENOMIC DNA]</scope>
    <source>
        <strain evidence="3">cv. Victoria</strain>
        <tissue evidence="2">Leaf</tissue>
    </source>
</reference>
<sequence>MISSDQEDSPADRPLSDRTNIETAGEHDGELLAKKCEEGRERTRLCRERKKAAKQKDENPPGEHEDPLLAKRRADQRERTRLCRERKKAAKQNENNLPGGKENQPSDMQPNQGSRKHGFGHVISLETASEKFQNESTSRANKRDPSLNNGEPTPLSAVTNLAAHKNQETDLGTINGDDDSWLHRNDHFAPRPYGGMQNGMQMIMTHPVLYGTMKSKTYCKQPCRKNTIKDMG</sequence>
<feature type="region of interest" description="Disordered" evidence="1">
    <location>
        <begin position="1"/>
        <end position="155"/>
    </location>
</feature>
<evidence type="ECO:0000256" key="1">
    <source>
        <dbReference type="SAM" id="MobiDB-lite"/>
    </source>
</evidence>
<feature type="compositionally biased region" description="Basic and acidic residues" evidence="1">
    <location>
        <begin position="10"/>
        <end position="46"/>
    </location>
</feature>
<dbReference type="Proteomes" id="UP000324897">
    <property type="component" value="Chromosome 3"/>
</dbReference>
<evidence type="ECO:0000313" key="2">
    <source>
        <dbReference type="EMBL" id="TVU10953.1"/>
    </source>
</evidence>
<keyword evidence="3" id="KW-1185">Reference proteome</keyword>
<dbReference type="EMBL" id="RWGY01000039">
    <property type="protein sequence ID" value="TVU10953.1"/>
    <property type="molecule type" value="Genomic_DNA"/>
</dbReference>
<organism evidence="2 3">
    <name type="scientific">Eragrostis curvula</name>
    <name type="common">weeping love grass</name>
    <dbReference type="NCBI Taxonomy" id="38414"/>
    <lineage>
        <taxon>Eukaryota</taxon>
        <taxon>Viridiplantae</taxon>
        <taxon>Streptophyta</taxon>
        <taxon>Embryophyta</taxon>
        <taxon>Tracheophyta</taxon>
        <taxon>Spermatophyta</taxon>
        <taxon>Magnoliopsida</taxon>
        <taxon>Liliopsida</taxon>
        <taxon>Poales</taxon>
        <taxon>Poaceae</taxon>
        <taxon>PACMAD clade</taxon>
        <taxon>Chloridoideae</taxon>
        <taxon>Eragrostideae</taxon>
        <taxon>Eragrostidinae</taxon>
        <taxon>Eragrostis</taxon>
    </lineage>
</organism>
<dbReference type="Gramene" id="TVU10953">
    <property type="protein sequence ID" value="TVU10953"/>
    <property type="gene ID" value="EJB05_44509"/>
</dbReference>
<feature type="compositionally biased region" description="Basic and acidic residues" evidence="1">
    <location>
        <begin position="54"/>
        <end position="83"/>
    </location>
</feature>
<gene>
    <name evidence="2" type="ORF">EJB05_44509</name>
</gene>
<accession>A0A5J9THW5</accession>
<evidence type="ECO:0000313" key="3">
    <source>
        <dbReference type="Proteomes" id="UP000324897"/>
    </source>
</evidence>